<dbReference type="Gene3D" id="1.10.287.130">
    <property type="match status" value="1"/>
</dbReference>
<dbReference type="InterPro" id="IPR004358">
    <property type="entry name" value="Sig_transdc_His_kin-like_C"/>
</dbReference>
<dbReference type="PRINTS" id="PR00344">
    <property type="entry name" value="BCTRLSENSOR"/>
</dbReference>
<dbReference type="RefSeq" id="WP_203165419.1">
    <property type="nucleotide sequence ID" value="NZ_JAEVLS010000001.1"/>
</dbReference>
<evidence type="ECO:0000256" key="7">
    <source>
        <dbReference type="ARBA" id="ARBA00022840"/>
    </source>
</evidence>
<dbReference type="InterPro" id="IPR050351">
    <property type="entry name" value="BphY/WalK/GraS-like"/>
</dbReference>
<feature type="transmembrane region" description="Helical" evidence="10">
    <location>
        <begin position="72"/>
        <end position="91"/>
    </location>
</feature>
<comment type="caution">
    <text evidence="12">The sequence shown here is derived from an EMBL/GenBank/DDBJ whole genome shotgun (WGS) entry which is preliminary data.</text>
</comment>
<name>A0ABS1WR50_9GAMM</name>
<dbReference type="SMART" id="SM00388">
    <property type="entry name" value="HisKA"/>
    <property type="match status" value="1"/>
</dbReference>
<keyword evidence="10" id="KW-0472">Membrane</keyword>
<dbReference type="InterPro" id="IPR003661">
    <property type="entry name" value="HisK_dim/P_dom"/>
</dbReference>
<dbReference type="SMART" id="SM00387">
    <property type="entry name" value="HATPase_c"/>
    <property type="match status" value="1"/>
</dbReference>
<dbReference type="InterPro" id="IPR005467">
    <property type="entry name" value="His_kinase_dom"/>
</dbReference>
<dbReference type="SUPFAM" id="SSF47384">
    <property type="entry name" value="Homodimeric domain of signal transducing histidine kinase"/>
    <property type="match status" value="1"/>
</dbReference>
<feature type="transmembrane region" description="Helical" evidence="10">
    <location>
        <begin position="176"/>
        <end position="197"/>
    </location>
</feature>
<reference evidence="12 13" key="1">
    <citation type="journal article" date="2021" name="Int. J. Syst. Evol. Microbiol.">
        <title>Steroidobacter gossypii sp. nov., isolated from soil of cotton cropping field.</title>
        <authorList>
            <person name="Huang R."/>
            <person name="Yang S."/>
            <person name="Zhen C."/>
            <person name="Liu W."/>
        </authorList>
    </citation>
    <scope>NUCLEOTIDE SEQUENCE [LARGE SCALE GENOMIC DNA]</scope>
    <source>
        <strain evidence="12 13">S1-65</strain>
    </source>
</reference>
<evidence type="ECO:0000313" key="12">
    <source>
        <dbReference type="EMBL" id="MBM0103445.1"/>
    </source>
</evidence>
<evidence type="ECO:0000256" key="3">
    <source>
        <dbReference type="ARBA" id="ARBA00022553"/>
    </source>
</evidence>
<dbReference type="GO" id="GO:0016301">
    <property type="term" value="F:kinase activity"/>
    <property type="evidence" value="ECO:0007669"/>
    <property type="project" value="UniProtKB-KW"/>
</dbReference>
<organism evidence="12 13">
    <name type="scientific">Steroidobacter gossypii</name>
    <dbReference type="NCBI Taxonomy" id="2805490"/>
    <lineage>
        <taxon>Bacteria</taxon>
        <taxon>Pseudomonadati</taxon>
        <taxon>Pseudomonadota</taxon>
        <taxon>Gammaproteobacteria</taxon>
        <taxon>Steroidobacterales</taxon>
        <taxon>Steroidobacteraceae</taxon>
        <taxon>Steroidobacter</taxon>
    </lineage>
</organism>
<keyword evidence="3" id="KW-0597">Phosphoprotein</keyword>
<keyword evidence="10" id="KW-0812">Transmembrane</keyword>
<dbReference type="InterPro" id="IPR003594">
    <property type="entry name" value="HATPase_dom"/>
</dbReference>
<evidence type="ECO:0000256" key="8">
    <source>
        <dbReference type="ARBA" id="ARBA00023012"/>
    </source>
</evidence>
<feature type="region of interest" description="Disordered" evidence="9">
    <location>
        <begin position="1"/>
        <end position="24"/>
    </location>
</feature>
<comment type="catalytic activity">
    <reaction evidence="1">
        <text>ATP + protein L-histidine = ADP + protein N-phospho-L-histidine.</text>
        <dbReference type="EC" id="2.7.13.3"/>
    </reaction>
</comment>
<dbReference type="CDD" id="cd00075">
    <property type="entry name" value="HATPase"/>
    <property type="match status" value="1"/>
</dbReference>
<keyword evidence="6 12" id="KW-0418">Kinase</keyword>
<evidence type="ECO:0000256" key="1">
    <source>
        <dbReference type="ARBA" id="ARBA00000085"/>
    </source>
</evidence>
<dbReference type="Pfam" id="PF02518">
    <property type="entry name" value="HATPase_c"/>
    <property type="match status" value="1"/>
</dbReference>
<evidence type="ECO:0000313" key="13">
    <source>
        <dbReference type="Proteomes" id="UP000661077"/>
    </source>
</evidence>
<dbReference type="InterPro" id="IPR036890">
    <property type="entry name" value="HATPase_C_sf"/>
</dbReference>
<proteinExistence type="predicted"/>
<dbReference type="Pfam" id="PF00512">
    <property type="entry name" value="HisKA"/>
    <property type="match status" value="1"/>
</dbReference>
<keyword evidence="8" id="KW-0902">Two-component regulatory system</keyword>
<evidence type="ECO:0000256" key="4">
    <source>
        <dbReference type="ARBA" id="ARBA00022679"/>
    </source>
</evidence>
<dbReference type="InterPro" id="IPR036097">
    <property type="entry name" value="HisK_dim/P_sf"/>
</dbReference>
<dbReference type="EC" id="2.7.13.3" evidence="2"/>
<keyword evidence="5" id="KW-0547">Nucleotide-binding</keyword>
<evidence type="ECO:0000256" key="6">
    <source>
        <dbReference type="ARBA" id="ARBA00022777"/>
    </source>
</evidence>
<evidence type="ECO:0000256" key="5">
    <source>
        <dbReference type="ARBA" id="ARBA00022741"/>
    </source>
</evidence>
<protein>
    <recommendedName>
        <fullName evidence="2">histidine kinase</fullName>
        <ecNumber evidence="2">2.7.13.3</ecNumber>
    </recommendedName>
</protein>
<dbReference type="PROSITE" id="PS50109">
    <property type="entry name" value="HIS_KIN"/>
    <property type="match status" value="1"/>
</dbReference>
<dbReference type="Proteomes" id="UP000661077">
    <property type="component" value="Unassembled WGS sequence"/>
</dbReference>
<keyword evidence="7" id="KW-0067">ATP-binding</keyword>
<dbReference type="Gene3D" id="3.30.565.10">
    <property type="entry name" value="Histidine kinase-like ATPase, C-terminal domain"/>
    <property type="match status" value="1"/>
</dbReference>
<feature type="transmembrane region" description="Helical" evidence="10">
    <location>
        <begin position="34"/>
        <end position="60"/>
    </location>
</feature>
<feature type="compositionally biased region" description="Low complexity" evidence="9">
    <location>
        <begin position="1"/>
        <end position="13"/>
    </location>
</feature>
<dbReference type="SUPFAM" id="SSF55874">
    <property type="entry name" value="ATPase domain of HSP90 chaperone/DNA topoisomerase II/histidine kinase"/>
    <property type="match status" value="1"/>
</dbReference>
<evidence type="ECO:0000256" key="2">
    <source>
        <dbReference type="ARBA" id="ARBA00012438"/>
    </source>
</evidence>
<accession>A0ABS1WR50</accession>
<keyword evidence="4" id="KW-0808">Transferase</keyword>
<evidence type="ECO:0000256" key="10">
    <source>
        <dbReference type="SAM" id="Phobius"/>
    </source>
</evidence>
<evidence type="ECO:0000259" key="11">
    <source>
        <dbReference type="PROSITE" id="PS50109"/>
    </source>
</evidence>
<keyword evidence="10" id="KW-1133">Transmembrane helix</keyword>
<sequence>MKAAESAPESSSSTERHAAVEPPPALPWGSSTELAWRVLALVNLFRLLIPLLLMVLYWTLEPRLVGQANSQMFFVTSIAYFLFAALSIPSVKRRWPDRLVQTAFNVGIDVLAISLLTYSSGGMNSGLGALLVLPIGAASFVVGQRLALMFAAVAALALLLQQAFTTLAATSDPGDFASAGIVGALMFIVTLGVAPLARNLRESEERVRQREVDVANLAELNQFIVQHLRESILVVDDHDTIRLINESAASMLYGNPVPAGVPLSEVSPRLLYLLDTWRRHSYDWQLSSLSLMTFDGSSLVQPHFVSLRSGGGGGPTLIFLEDTTLIAERVQQSKLAALGRLSASIAHEIRNPVGAMSHAAQLLAEAPQLTPQERRLTDIITKNGERVSSIINNVLQLSRRDSTRQERIELNGWLEDFVGEFRQTAQVDASKLYITTSAPELEVRVDPSHLHQLMWNLCENALKYGRKFDSNDAIEIRTGRIATSERPMLEILDRGPGISQPDAERIFEPFFTAGKGGTGLGLFIARELAQCNRAVLIYEPRQGGGSIFRLVFADPQRWETQ</sequence>
<gene>
    <name evidence="12" type="ORF">JM946_01760</name>
</gene>
<dbReference type="Pfam" id="PF25323">
    <property type="entry name" value="6TM_PilS"/>
    <property type="match status" value="1"/>
</dbReference>
<dbReference type="CDD" id="cd00082">
    <property type="entry name" value="HisKA"/>
    <property type="match status" value="1"/>
</dbReference>
<evidence type="ECO:0000256" key="9">
    <source>
        <dbReference type="SAM" id="MobiDB-lite"/>
    </source>
</evidence>
<keyword evidence="13" id="KW-1185">Reference proteome</keyword>
<dbReference type="PANTHER" id="PTHR42878">
    <property type="entry name" value="TWO-COMPONENT HISTIDINE KINASE"/>
    <property type="match status" value="1"/>
</dbReference>
<dbReference type="PANTHER" id="PTHR42878:SF7">
    <property type="entry name" value="SENSOR HISTIDINE KINASE GLRK"/>
    <property type="match status" value="1"/>
</dbReference>
<feature type="transmembrane region" description="Helical" evidence="10">
    <location>
        <begin position="146"/>
        <end position="164"/>
    </location>
</feature>
<dbReference type="EMBL" id="JAEVLS010000001">
    <property type="protein sequence ID" value="MBM0103445.1"/>
    <property type="molecule type" value="Genomic_DNA"/>
</dbReference>
<feature type="transmembrane region" description="Helical" evidence="10">
    <location>
        <begin position="111"/>
        <end position="134"/>
    </location>
</feature>
<feature type="domain" description="Histidine kinase" evidence="11">
    <location>
        <begin position="344"/>
        <end position="556"/>
    </location>
</feature>